<dbReference type="VEuPathDB" id="FungiDB:LEMA_P065720.1"/>
<dbReference type="CDD" id="cd03139">
    <property type="entry name" value="GATase1_PfpI_2"/>
    <property type="match status" value="1"/>
</dbReference>
<dbReference type="STRING" id="985895.E4ZGM6"/>
<dbReference type="HOGENOM" id="CLU_000445_44_8_1"/>
<dbReference type="PANTHER" id="PTHR43130:SF15">
    <property type="entry name" value="THIJ_PFPI FAMILY PROTEIN (AFU_ORTHOLOGUE AFUA_5G14240)"/>
    <property type="match status" value="1"/>
</dbReference>
<proteinExistence type="predicted"/>
<evidence type="ECO:0000259" key="2">
    <source>
        <dbReference type="Pfam" id="PF01965"/>
    </source>
</evidence>
<evidence type="ECO:0000256" key="1">
    <source>
        <dbReference type="SAM" id="SignalP"/>
    </source>
</evidence>
<feature type="domain" description="DJ-1/PfpI" evidence="2">
    <location>
        <begin position="43"/>
        <end position="218"/>
    </location>
</feature>
<feature type="chain" id="PRO_5003191850" description="DJ-1/PfpI domain-containing protein" evidence="1">
    <location>
        <begin position="24"/>
        <end position="285"/>
    </location>
</feature>
<protein>
    <recommendedName>
        <fullName evidence="2">DJ-1/PfpI domain-containing protein</fullName>
    </recommendedName>
</protein>
<dbReference type="eggNOG" id="ENOG502S46I">
    <property type="taxonomic scope" value="Eukaryota"/>
</dbReference>
<reference evidence="4" key="1">
    <citation type="journal article" date="2011" name="Nat. Commun.">
        <title>Effector diversification within compartments of the Leptosphaeria maculans genome affected by Repeat-Induced Point mutations.</title>
        <authorList>
            <person name="Rouxel T."/>
            <person name="Grandaubert J."/>
            <person name="Hane J.K."/>
            <person name="Hoede C."/>
            <person name="van de Wouw A.P."/>
            <person name="Couloux A."/>
            <person name="Dominguez V."/>
            <person name="Anthouard V."/>
            <person name="Bally P."/>
            <person name="Bourras S."/>
            <person name="Cozijnsen A.J."/>
            <person name="Ciuffetti L.M."/>
            <person name="Degrave A."/>
            <person name="Dilmaghani A."/>
            <person name="Duret L."/>
            <person name="Fudal I."/>
            <person name="Goodwin S.B."/>
            <person name="Gout L."/>
            <person name="Glaser N."/>
            <person name="Linglin J."/>
            <person name="Kema G.H.J."/>
            <person name="Lapalu N."/>
            <person name="Lawrence C.B."/>
            <person name="May K."/>
            <person name="Meyer M."/>
            <person name="Ollivier B."/>
            <person name="Poulain J."/>
            <person name="Schoch C.L."/>
            <person name="Simon A."/>
            <person name="Spatafora J.W."/>
            <person name="Stachowiak A."/>
            <person name="Turgeon B.G."/>
            <person name="Tyler B.M."/>
            <person name="Vincent D."/>
            <person name="Weissenbach J."/>
            <person name="Amselem J."/>
            <person name="Quesneville H."/>
            <person name="Oliver R.P."/>
            <person name="Wincker P."/>
            <person name="Balesdent M.-H."/>
            <person name="Howlett B.J."/>
        </authorList>
    </citation>
    <scope>NUCLEOTIDE SEQUENCE [LARGE SCALE GENOMIC DNA]</scope>
    <source>
        <strain evidence="4">JN3 / isolate v23.1.3 / race Av1-4-5-6-7-8</strain>
    </source>
</reference>
<evidence type="ECO:0000313" key="3">
    <source>
        <dbReference type="EMBL" id="CBX90446.1"/>
    </source>
</evidence>
<dbReference type="InterPro" id="IPR029062">
    <property type="entry name" value="Class_I_gatase-like"/>
</dbReference>
<keyword evidence="1" id="KW-0732">Signal</keyword>
<dbReference type="InterPro" id="IPR002818">
    <property type="entry name" value="DJ-1/PfpI"/>
</dbReference>
<dbReference type="OMA" id="IEYAPHL"/>
<dbReference type="SUPFAM" id="SSF52317">
    <property type="entry name" value="Class I glutamine amidotransferase-like"/>
    <property type="match status" value="1"/>
</dbReference>
<dbReference type="GeneID" id="13291966"/>
<keyword evidence="4" id="KW-1185">Reference proteome</keyword>
<dbReference type="InParanoid" id="E4ZGM6"/>
<dbReference type="InterPro" id="IPR052158">
    <property type="entry name" value="INH-QAR"/>
</dbReference>
<name>E4ZGM6_LEPMJ</name>
<organism evidence="3 4">
    <name type="scientific">Leptosphaeria maculans (strain JN3 / isolate v23.1.3 / race Av1-4-5-6-7-8)</name>
    <name type="common">Blackleg fungus</name>
    <name type="synonym">Phoma lingam</name>
    <dbReference type="NCBI Taxonomy" id="985895"/>
    <lineage>
        <taxon>Eukaryota</taxon>
        <taxon>Fungi</taxon>
        <taxon>Dikarya</taxon>
        <taxon>Ascomycota</taxon>
        <taxon>Pezizomycotina</taxon>
        <taxon>Dothideomycetes</taxon>
        <taxon>Pleosporomycetidae</taxon>
        <taxon>Pleosporales</taxon>
        <taxon>Pleosporineae</taxon>
        <taxon>Leptosphaeriaceae</taxon>
        <taxon>Plenodomus</taxon>
        <taxon>Plenodomus lingam/Leptosphaeria maculans species complex</taxon>
    </lineage>
</organism>
<dbReference type="Pfam" id="PF01965">
    <property type="entry name" value="DJ-1_PfpI"/>
    <property type="match status" value="1"/>
</dbReference>
<dbReference type="PANTHER" id="PTHR43130">
    <property type="entry name" value="ARAC-FAMILY TRANSCRIPTIONAL REGULATOR"/>
    <property type="match status" value="1"/>
</dbReference>
<dbReference type="Gene3D" id="3.40.50.880">
    <property type="match status" value="1"/>
</dbReference>
<dbReference type="EMBL" id="FP929064">
    <property type="protein sequence ID" value="CBX90446.1"/>
    <property type="molecule type" value="Genomic_DNA"/>
</dbReference>
<sequence length="285" mass="30993">MLVSKILKSLLFWPLLSSSLASGLNITQQQAINRNRTISVGYVIFDGFEGLDVWGPLEWITQMSVFFPMNLSTISYKTGPVHARYATHLGASYDQVVGGSMLATHTFSNAPDLDIIIVPGGTGVLNATLGNSTIIEDFLNARFDCAEYLLGVSFGVTHLARSGLLNGKKATTNKSGWTWITPYGKDVNWVTQARWVADGKIWTSSGMASSIDMMYEFLGQFYGKEGALNYMTNVIEYAPHTNPNWDPYGPVHNVPGANATSPTLDCVGPVPLPVRNSSASSSNQR</sequence>
<feature type="signal peptide" evidence="1">
    <location>
        <begin position="1"/>
        <end position="23"/>
    </location>
</feature>
<evidence type="ECO:0000313" key="4">
    <source>
        <dbReference type="Proteomes" id="UP000002668"/>
    </source>
</evidence>
<dbReference type="AlphaFoldDB" id="E4ZGM6"/>
<dbReference type="OrthoDB" id="543156at2759"/>
<dbReference type="Proteomes" id="UP000002668">
    <property type="component" value="Genome"/>
</dbReference>
<accession>E4ZGM6</accession>
<gene>
    <name evidence="3" type="ORF">LEMA_P065720.1</name>
</gene>